<dbReference type="OrthoDB" id="3787206at2759"/>
<keyword evidence="3" id="KW-1185">Reference proteome</keyword>
<feature type="compositionally biased region" description="Pro residues" evidence="1">
    <location>
        <begin position="500"/>
        <end position="512"/>
    </location>
</feature>
<sequence length="1148" mass="126372">MASHGKVLDLFDDRYLNLQDVLGNVEPFPSLVPYEQYVRSILVYQVDTNHEVYMALLQDFTDRYARSAQLEHKEAWTWCVQWEVDKPNADAPCTPAAKKPRLDPLSSAAQTNELTQRKPPAYTRIERRLLHPDMFQEEDMLRILIDIVQVDSKLVPNYIEFLYQWVDYYEGGGRALKAALRMEIPSLWLFEYHPLPLFDNDSDDMEEYGLEKAAEEMGERFTKRKKPLALEDMERLTEQSERLEYREVKFGIQRPINLNDEPLPPLINVPHDYQKRQQYYAACFKNRQRAFWLLQEAGVTATQIANYKKLQPMSPMNTPEDMNGDGWLNYYKEEPCAHAAFLDNQRMKELREKQREIAISNQLAEEARIAATTNTVNPNSLLPPALIPPTPGLPPPVTSGRPDQVAAWLARVKGMVNKDRDPPVKAVPPPMLGKPKSKVFKHAIARPMPTRTRWEVPGDEDTDNDDEDEDNYSNSDDIDPDEREPESNDAMDATSGLTPPQAPPIPIQPTPLSQPGPVAFPNIAVYLRSLNPTQLANLMPLLNPQAQAAIRRNNPELFTHNQVPQPQQPTIGGGIQSSATGPTNGTSTEVGFQPPFPPNLDAALPPSIPQSQQQLLWQRLAQMQSPHLPAAAHGSAAYPLMSSQFQAQIGLQQAQIQSQARPPPPFPMEAAMQAAAQSNPSSGYIGPPLSSAYTLGMGLSQPQTQQTAVPSGGAQATSSLSQQRSLPNMIVTPFVQQAIWDCQDAQGTNAMAGYLLGTQHIQAQNAPIHDHREDGHLLNSSLSASGNIPAITVTQPQTGSSVQGNGGPRAISPALQALLQSSRNIAPTTMPAQGQISQGQISLGQISLGQISPGQDQGPSSIPQPAPSSPASRLLPFPNEYASPRSPAVTSFALEMQGSNRAPPPPNLALQLSQPRHLTPPSAGLNHSCASLMTPLAGLTGNLSLASPQSGTFQATSPQAGSLQATSPHGIPIQIYLPQIVIGHDSNFAGATDCLILGYTHKGTGVLKLSKAIFFPTSIWENMLRRVQRSHAVVLETYGPPPNHPRYAAGKGILRNPDDVDGPHKFVYDKVSQVFGLMTGCAVREEEVTKRWRGPGAIVQKSLDGRRGFGLSEEEMAEKERRRREIDEILAEEEEDVSDEGEEIEERR</sequence>
<feature type="region of interest" description="Disordered" evidence="1">
    <location>
        <begin position="1109"/>
        <end position="1148"/>
    </location>
</feature>
<feature type="compositionally biased region" description="Basic residues" evidence="1">
    <location>
        <begin position="435"/>
        <end position="444"/>
    </location>
</feature>
<protein>
    <submittedName>
        <fullName evidence="2">Uncharacterized protein</fullName>
    </submittedName>
</protein>
<feature type="compositionally biased region" description="Acidic residues" evidence="1">
    <location>
        <begin position="457"/>
        <end position="489"/>
    </location>
</feature>
<dbReference type="GeneID" id="80905941"/>
<feature type="region of interest" description="Disordered" evidence="1">
    <location>
        <begin position="96"/>
        <end position="117"/>
    </location>
</feature>
<accession>A0A9W8XRL3</accession>
<evidence type="ECO:0000256" key="1">
    <source>
        <dbReference type="SAM" id="MobiDB-lite"/>
    </source>
</evidence>
<feature type="region of interest" description="Disordered" evidence="1">
    <location>
        <begin position="418"/>
        <end position="512"/>
    </location>
</feature>
<evidence type="ECO:0000313" key="3">
    <source>
        <dbReference type="Proteomes" id="UP001140513"/>
    </source>
</evidence>
<feature type="compositionally biased region" description="Acidic residues" evidence="1">
    <location>
        <begin position="1128"/>
        <end position="1148"/>
    </location>
</feature>
<name>A0A9W8XRL3_9PLEO</name>
<evidence type="ECO:0000313" key="2">
    <source>
        <dbReference type="EMBL" id="KAJ4357835.1"/>
    </source>
</evidence>
<dbReference type="RefSeq" id="XP_056074694.1">
    <property type="nucleotide sequence ID" value="XM_056211221.1"/>
</dbReference>
<comment type="caution">
    <text evidence="2">The sequence shown here is derived from an EMBL/GenBank/DDBJ whole genome shotgun (WGS) entry which is preliminary data.</text>
</comment>
<feature type="region of interest" description="Disordered" evidence="1">
    <location>
        <begin position="849"/>
        <end position="882"/>
    </location>
</feature>
<gene>
    <name evidence="2" type="ORF">N0V89_002411</name>
</gene>
<feature type="compositionally biased region" description="Basic and acidic residues" evidence="1">
    <location>
        <begin position="1118"/>
        <end position="1127"/>
    </location>
</feature>
<reference evidence="2" key="1">
    <citation type="submission" date="2022-10" db="EMBL/GenBank/DDBJ databases">
        <title>Tapping the CABI collections for fungal endophytes: first genome assemblies for Collariella, Neodidymelliopsis, Ascochyta clinopodiicola, Didymella pomorum, Didymosphaeria variabile, Neocosmospora piperis and Neocucurbitaria cava.</title>
        <authorList>
            <person name="Hill R."/>
        </authorList>
    </citation>
    <scope>NUCLEOTIDE SEQUENCE</scope>
    <source>
        <strain evidence="2">IMI 356815</strain>
    </source>
</reference>
<proteinExistence type="predicted"/>
<feature type="region of interest" description="Disordered" evidence="1">
    <location>
        <begin position="564"/>
        <end position="588"/>
    </location>
</feature>
<dbReference type="Proteomes" id="UP001140513">
    <property type="component" value="Unassembled WGS sequence"/>
</dbReference>
<dbReference type="EMBL" id="JAPEUX010000002">
    <property type="protein sequence ID" value="KAJ4357835.1"/>
    <property type="molecule type" value="Genomic_DNA"/>
</dbReference>
<organism evidence="2 3">
    <name type="scientific">Didymosphaeria variabile</name>
    <dbReference type="NCBI Taxonomy" id="1932322"/>
    <lineage>
        <taxon>Eukaryota</taxon>
        <taxon>Fungi</taxon>
        <taxon>Dikarya</taxon>
        <taxon>Ascomycota</taxon>
        <taxon>Pezizomycotina</taxon>
        <taxon>Dothideomycetes</taxon>
        <taxon>Pleosporomycetidae</taxon>
        <taxon>Pleosporales</taxon>
        <taxon>Massarineae</taxon>
        <taxon>Didymosphaeriaceae</taxon>
        <taxon>Didymosphaeria</taxon>
    </lineage>
</organism>
<feature type="compositionally biased region" description="Polar residues" evidence="1">
    <location>
        <begin position="577"/>
        <end position="588"/>
    </location>
</feature>
<dbReference type="AlphaFoldDB" id="A0A9W8XRL3"/>
<feature type="region of interest" description="Disordered" evidence="1">
    <location>
        <begin position="701"/>
        <end position="721"/>
    </location>
</feature>